<feature type="region of interest" description="Disordered" evidence="6">
    <location>
        <begin position="406"/>
        <end position="463"/>
    </location>
</feature>
<protein>
    <recommendedName>
        <fullName evidence="7">Peptidase S8/S53 domain-containing protein</fullName>
    </recommendedName>
</protein>
<feature type="active site" description="Charge relay system" evidence="5">
    <location>
        <position position="815"/>
    </location>
</feature>
<dbReference type="EMBL" id="JAUIRO010000002">
    <property type="protein sequence ID" value="KAK0727789.1"/>
    <property type="molecule type" value="Genomic_DNA"/>
</dbReference>
<keyword evidence="2 5" id="KW-0645">Protease</keyword>
<comment type="caution">
    <text evidence="8">The sequence shown here is derived from an EMBL/GenBank/DDBJ whole genome shotgun (WGS) entry which is preliminary data.</text>
</comment>
<feature type="domain" description="Peptidase S8/S53" evidence="7">
    <location>
        <begin position="807"/>
        <end position="1046"/>
    </location>
</feature>
<dbReference type="PANTHER" id="PTHR43399">
    <property type="entry name" value="SUBTILISIN-RELATED"/>
    <property type="match status" value="1"/>
</dbReference>
<dbReference type="SUPFAM" id="SSF52743">
    <property type="entry name" value="Subtilisin-like"/>
    <property type="match status" value="1"/>
</dbReference>
<dbReference type="PANTHER" id="PTHR43399:SF4">
    <property type="entry name" value="CELL WALL-ASSOCIATED PROTEASE"/>
    <property type="match status" value="1"/>
</dbReference>
<keyword evidence="4 5" id="KW-0720">Serine protease</keyword>
<evidence type="ECO:0000256" key="6">
    <source>
        <dbReference type="SAM" id="MobiDB-lite"/>
    </source>
</evidence>
<feature type="compositionally biased region" description="Acidic residues" evidence="6">
    <location>
        <begin position="35"/>
        <end position="62"/>
    </location>
</feature>
<dbReference type="RefSeq" id="XP_060300644.1">
    <property type="nucleotide sequence ID" value="XM_060444921.1"/>
</dbReference>
<evidence type="ECO:0000313" key="8">
    <source>
        <dbReference type="EMBL" id="KAK0727789.1"/>
    </source>
</evidence>
<feature type="region of interest" description="Disordered" evidence="6">
    <location>
        <begin position="288"/>
        <end position="380"/>
    </location>
</feature>
<evidence type="ECO:0000259" key="7">
    <source>
        <dbReference type="Pfam" id="PF00082"/>
    </source>
</evidence>
<name>A0AA40E4H3_9PEZI</name>
<evidence type="ECO:0000256" key="5">
    <source>
        <dbReference type="PROSITE-ProRule" id="PRU01240"/>
    </source>
</evidence>
<feature type="compositionally biased region" description="Basic and acidic residues" evidence="6">
    <location>
        <begin position="416"/>
        <end position="425"/>
    </location>
</feature>
<proteinExistence type="inferred from homology"/>
<dbReference type="PRINTS" id="PR00723">
    <property type="entry name" value="SUBTILISIN"/>
</dbReference>
<evidence type="ECO:0000256" key="3">
    <source>
        <dbReference type="ARBA" id="ARBA00022801"/>
    </source>
</evidence>
<evidence type="ECO:0000313" key="9">
    <source>
        <dbReference type="Proteomes" id="UP001172101"/>
    </source>
</evidence>
<dbReference type="CDD" id="cd07491">
    <property type="entry name" value="Peptidases_S8_7"/>
    <property type="match status" value="1"/>
</dbReference>
<dbReference type="GeneID" id="85328191"/>
<dbReference type="AlphaFoldDB" id="A0AA40E4H3"/>
<organism evidence="8 9">
    <name type="scientific">Lasiosphaeria miniovina</name>
    <dbReference type="NCBI Taxonomy" id="1954250"/>
    <lineage>
        <taxon>Eukaryota</taxon>
        <taxon>Fungi</taxon>
        <taxon>Dikarya</taxon>
        <taxon>Ascomycota</taxon>
        <taxon>Pezizomycotina</taxon>
        <taxon>Sordariomycetes</taxon>
        <taxon>Sordariomycetidae</taxon>
        <taxon>Sordariales</taxon>
        <taxon>Lasiosphaeriaceae</taxon>
        <taxon>Lasiosphaeria</taxon>
    </lineage>
</organism>
<dbReference type="InterPro" id="IPR002110">
    <property type="entry name" value="Ankyrin_rpt"/>
</dbReference>
<dbReference type="InterPro" id="IPR015500">
    <property type="entry name" value="Peptidase_S8_subtilisin-rel"/>
</dbReference>
<dbReference type="Proteomes" id="UP001172101">
    <property type="component" value="Unassembled WGS sequence"/>
</dbReference>
<dbReference type="InterPro" id="IPR000209">
    <property type="entry name" value="Peptidase_S8/S53_dom"/>
</dbReference>
<gene>
    <name evidence="8" type="ORF">B0T26DRAFT_748090</name>
</gene>
<dbReference type="Pfam" id="PF00082">
    <property type="entry name" value="Peptidase_S8"/>
    <property type="match status" value="1"/>
</dbReference>
<feature type="active site" description="Charge relay system" evidence="5">
    <location>
        <position position="858"/>
    </location>
</feature>
<dbReference type="Gene3D" id="3.40.50.200">
    <property type="entry name" value="Peptidase S8/S53 domain"/>
    <property type="match status" value="1"/>
</dbReference>
<reference evidence="8" key="1">
    <citation type="submission" date="2023-06" db="EMBL/GenBank/DDBJ databases">
        <title>Genome-scale phylogeny and comparative genomics of the fungal order Sordariales.</title>
        <authorList>
            <consortium name="Lawrence Berkeley National Laboratory"/>
            <person name="Hensen N."/>
            <person name="Bonometti L."/>
            <person name="Westerberg I."/>
            <person name="Brannstrom I.O."/>
            <person name="Guillou S."/>
            <person name="Cros-Aarteil S."/>
            <person name="Calhoun S."/>
            <person name="Haridas S."/>
            <person name="Kuo A."/>
            <person name="Mondo S."/>
            <person name="Pangilinan J."/>
            <person name="Riley R."/>
            <person name="LaButti K."/>
            <person name="Andreopoulos B."/>
            <person name="Lipzen A."/>
            <person name="Chen C."/>
            <person name="Yanf M."/>
            <person name="Daum C."/>
            <person name="Ng V."/>
            <person name="Clum A."/>
            <person name="Steindorff A."/>
            <person name="Ohm R."/>
            <person name="Martin F."/>
            <person name="Silar P."/>
            <person name="Natvig D."/>
            <person name="Lalanne C."/>
            <person name="Gautier V."/>
            <person name="Ament-velasquez S.L."/>
            <person name="Kruys A."/>
            <person name="Hutchinson M.I."/>
            <person name="Powell A.J."/>
            <person name="Barry K."/>
            <person name="Miller A.N."/>
            <person name="Grigoriev I.V."/>
            <person name="Debuchy R."/>
            <person name="Gladieux P."/>
            <person name="Thoren M.H."/>
            <person name="Johannesson H."/>
        </authorList>
    </citation>
    <scope>NUCLEOTIDE SEQUENCE</scope>
    <source>
        <strain evidence="8">SMH2392-1A</strain>
    </source>
</reference>
<evidence type="ECO:0000256" key="2">
    <source>
        <dbReference type="ARBA" id="ARBA00022670"/>
    </source>
</evidence>
<dbReference type="SMART" id="SM00248">
    <property type="entry name" value="ANK"/>
    <property type="match status" value="3"/>
</dbReference>
<evidence type="ECO:0000256" key="4">
    <source>
        <dbReference type="ARBA" id="ARBA00022825"/>
    </source>
</evidence>
<keyword evidence="3 5" id="KW-0378">Hydrolase</keyword>
<feature type="region of interest" description="Disordered" evidence="6">
    <location>
        <begin position="734"/>
        <end position="758"/>
    </location>
</feature>
<feature type="compositionally biased region" description="Basic and acidic residues" evidence="6">
    <location>
        <begin position="24"/>
        <end position="34"/>
    </location>
</feature>
<dbReference type="InterPro" id="IPR051048">
    <property type="entry name" value="Peptidase_S8/S53_subtilisin"/>
</dbReference>
<feature type="compositionally biased region" description="Basic and acidic residues" evidence="6">
    <location>
        <begin position="346"/>
        <end position="360"/>
    </location>
</feature>
<dbReference type="InterPro" id="IPR036852">
    <property type="entry name" value="Peptidase_S8/S53_dom_sf"/>
</dbReference>
<dbReference type="PROSITE" id="PS51892">
    <property type="entry name" value="SUBTILASE"/>
    <property type="match status" value="1"/>
</dbReference>
<dbReference type="GO" id="GO:0004252">
    <property type="term" value="F:serine-type endopeptidase activity"/>
    <property type="evidence" value="ECO:0007669"/>
    <property type="project" value="UniProtKB-UniRule"/>
</dbReference>
<dbReference type="SUPFAM" id="SSF48403">
    <property type="entry name" value="Ankyrin repeat"/>
    <property type="match status" value="1"/>
</dbReference>
<dbReference type="InterPro" id="IPR036770">
    <property type="entry name" value="Ankyrin_rpt-contain_sf"/>
</dbReference>
<feature type="active site" description="Charge relay system" evidence="5">
    <location>
        <position position="1031"/>
    </location>
</feature>
<dbReference type="GO" id="GO:0006508">
    <property type="term" value="P:proteolysis"/>
    <property type="evidence" value="ECO:0007669"/>
    <property type="project" value="UniProtKB-KW"/>
</dbReference>
<feature type="region of interest" description="Disordered" evidence="6">
    <location>
        <begin position="1"/>
        <end position="62"/>
    </location>
</feature>
<keyword evidence="9" id="KW-1185">Reference proteome</keyword>
<evidence type="ECO:0000256" key="1">
    <source>
        <dbReference type="ARBA" id="ARBA00011073"/>
    </source>
</evidence>
<sequence>MSDSEDAPAGSQLLATGDDTDGDDSYHPPDHTETSEGDEDEEDEEDDESNGEPGSEDDEPEMDMIARFSDKLTEMQKLSQSPELSQNEEKQRQYLNKYRHYLKPQTEAVKKTVRIEIRNLLFRMAYDVKPVPWLVRHLVEKFPELLHELEEANRGALLVAVSKSDVVFVKTVLDSKVEDAHLKKALHSIGPEDENCIHWAVKNGFDPETTIQLVKRASPSTLAAVNKRGLTPLHYAVEYQRCTTSGLRVVRALIECGDSAFDKRTGKPEYFSPYRYHLDTKRRFIKQEAVPKADKPKKKKVVKSSTSKDVPDLLPKEPPTQAKAAPGKESKSWHDIPVAPTPTTSKRRDDDLDDWERIKQNGDSANKTSKSRTDVTKTAGIMVAEMRPPPFPKPLRRATTVEFGKETTIPTPVTKDNAHQPHLPHDGAAQDSSKPSTPKLKRPKLTTSESRSSKSSRSKVIAEAPSPEIANTVAKELKLHYLRTTFWQRPEFSSGSRSADSQGPADEAAVARTHNSAIEFLFGENKEDKHICFDFPPNVVKDEIMTINFADFETSYKGLSFDEVLRYVDFGPVALAAPLDPPRMRKSDSDKVGAGRKDMVALFSWLSKKGVTNIIKVIVADNKEPPHSDQAIEDALKPFNVEILDWRKLDLDPRAIKDACQNSNLRELHLRWSGNNAILRAWSEPDGLAMLKDLVQIRLHQTTKGLEPPVRTRKDVQEFRDRLKAVRNAKWPPIEVEYDKPSDQTSSRPKRGIKNADTDRRSLIDTHRWLGIMDKFTEGISKLPTNLPPDFPSNPLTVDELPLELRKDVKVALIDDGADFMHKAIANQIENGRSFDSNYEDPDLSGAPGPFHGSTTGHGTTMAYMIGRVCPSVKIFVCKLNVTRREGGEKASFTAKSAADAVEFAVNRGFDIISMSWTVQRVEDEQNNNAADIARLQAALERAVKNKILVFCSAPDVGITSAQVLSSYYPFGCPTTSESIFKVGAANADGSVYNWAGSQRTLDFILPGHNVEMSKADKIHEEDDIPKTGSSVATALAAGLAALIIHVVRLGAIYNFHRRKSNDPNAVSEESLRTIKRFSAMKDAFVRVSDGGYSEKDRRVEVESFFQDPGKKLEMDGYSNEQKWEVVTKLARDLVSWTTQGRVGQTPRLGTLSTL</sequence>
<feature type="compositionally biased region" description="Low complexity" evidence="6">
    <location>
        <begin position="448"/>
        <end position="459"/>
    </location>
</feature>
<comment type="similarity">
    <text evidence="1 5">Belongs to the peptidase S8 family.</text>
</comment>
<dbReference type="Gene3D" id="1.25.40.20">
    <property type="entry name" value="Ankyrin repeat-containing domain"/>
    <property type="match status" value="1"/>
</dbReference>
<accession>A0AA40E4H3</accession>